<keyword evidence="2" id="KW-1185">Reference proteome</keyword>
<evidence type="ECO:0000313" key="2">
    <source>
        <dbReference type="Proteomes" id="UP000217343"/>
    </source>
</evidence>
<evidence type="ECO:0000313" key="1">
    <source>
        <dbReference type="EMBL" id="ATB46559.1"/>
    </source>
</evidence>
<dbReference type="AlphaFoldDB" id="A0A250JRQ7"/>
<dbReference type="EMBL" id="CP022203">
    <property type="protein sequence ID" value="ATB46559.1"/>
    <property type="molecule type" value="Genomic_DNA"/>
</dbReference>
<organism evidence="1 2">
    <name type="scientific">Corallococcus macrosporus DSM 14697</name>
    <dbReference type="NCBI Taxonomy" id="1189310"/>
    <lineage>
        <taxon>Bacteria</taxon>
        <taxon>Pseudomonadati</taxon>
        <taxon>Myxococcota</taxon>
        <taxon>Myxococcia</taxon>
        <taxon>Myxococcales</taxon>
        <taxon>Cystobacterineae</taxon>
        <taxon>Myxococcaceae</taxon>
        <taxon>Corallococcus</taxon>
    </lineage>
</organism>
<protein>
    <submittedName>
        <fullName evidence="1">Uncharacterized protein</fullName>
    </submittedName>
</protein>
<dbReference type="RefSeq" id="WP_095958034.1">
    <property type="nucleotide sequence ID" value="NZ_CP022203.1"/>
</dbReference>
<gene>
    <name evidence="1" type="ORF">MYMAC_002164</name>
</gene>
<reference evidence="1 2" key="1">
    <citation type="submission" date="2017-06" db="EMBL/GenBank/DDBJ databases">
        <title>Sequencing and comparative analysis of myxobacterial genomes.</title>
        <authorList>
            <person name="Rupp O."/>
            <person name="Goesmann A."/>
            <person name="Sogaard-Andersen L."/>
        </authorList>
    </citation>
    <scope>NUCLEOTIDE SEQUENCE [LARGE SCALE GENOMIC DNA]</scope>
    <source>
        <strain evidence="1 2">DSM 14697</strain>
    </source>
</reference>
<accession>A0A250JRQ7</accession>
<dbReference type="OrthoDB" id="7066697at2"/>
<sequence>MLTLRSEQLRVLDAHRQDAFLSELEGHLQRHFPAFVAMQPRESLRESLRKAVEAATSVGLETRGDVSVYVNLCAVLGWDFAAEPQSAWLDALLRDASVPSASHRLQLGVQELKRRLALEAQQREARHRFESSNDTERP</sequence>
<proteinExistence type="predicted"/>
<dbReference type="KEGG" id="mmas:MYMAC_002164"/>
<name>A0A250JRQ7_9BACT</name>
<dbReference type="Proteomes" id="UP000217343">
    <property type="component" value="Chromosome"/>
</dbReference>